<dbReference type="Proteomes" id="UP000748531">
    <property type="component" value="Unassembled WGS sequence"/>
</dbReference>
<accession>A0A8J4SY28</accession>
<organism evidence="1 2">
    <name type="scientific">Paragonimus heterotremus</name>
    <dbReference type="NCBI Taxonomy" id="100268"/>
    <lineage>
        <taxon>Eukaryota</taxon>
        <taxon>Metazoa</taxon>
        <taxon>Spiralia</taxon>
        <taxon>Lophotrochozoa</taxon>
        <taxon>Platyhelminthes</taxon>
        <taxon>Trematoda</taxon>
        <taxon>Digenea</taxon>
        <taxon>Plagiorchiida</taxon>
        <taxon>Troglotremata</taxon>
        <taxon>Troglotrematidae</taxon>
        <taxon>Paragonimus</taxon>
    </lineage>
</organism>
<name>A0A8J4SY28_9TREM</name>
<gene>
    <name evidence="1" type="ORF">PHET_12255</name>
</gene>
<comment type="caution">
    <text evidence="1">The sequence shown here is derived from an EMBL/GenBank/DDBJ whole genome shotgun (WGS) entry which is preliminary data.</text>
</comment>
<protein>
    <submittedName>
        <fullName evidence="1">Uncharacterized protein</fullName>
    </submittedName>
</protein>
<sequence length="78" mass="9631">MNRNNASHRIRTIVENQHRLNVTMHQFHMGWRQQNIRENGIKNNLQTIRFQPKRYKRKSLFQEIITLMEPLIWNFSNN</sequence>
<evidence type="ECO:0000313" key="2">
    <source>
        <dbReference type="Proteomes" id="UP000748531"/>
    </source>
</evidence>
<reference evidence="1" key="1">
    <citation type="submission" date="2019-05" db="EMBL/GenBank/DDBJ databases">
        <title>Annotation for the trematode Paragonimus heterotremus.</title>
        <authorList>
            <person name="Choi Y.-J."/>
        </authorList>
    </citation>
    <scope>NUCLEOTIDE SEQUENCE</scope>
    <source>
        <strain evidence="1">LC</strain>
    </source>
</reference>
<proteinExistence type="predicted"/>
<dbReference type="AlphaFoldDB" id="A0A8J4SY28"/>
<evidence type="ECO:0000313" key="1">
    <source>
        <dbReference type="EMBL" id="KAF5394111.1"/>
    </source>
</evidence>
<dbReference type="EMBL" id="LUCH01020980">
    <property type="protein sequence ID" value="KAF5394111.1"/>
    <property type="molecule type" value="Genomic_DNA"/>
</dbReference>
<keyword evidence="2" id="KW-1185">Reference proteome</keyword>